<dbReference type="Gene3D" id="3.30.70.100">
    <property type="match status" value="1"/>
</dbReference>
<dbReference type="SUPFAM" id="SSF54909">
    <property type="entry name" value="Dimeric alpha+beta barrel"/>
    <property type="match status" value="1"/>
</dbReference>
<sequence length="105" mass="11216">MHKMIVLYPEPEDRAAFVSYYESTHLPLVQQLPGLLDWRYSVEVDAAGGRSPYFAVFEADFEDAEAMRAALASPEGAAVGADVPHYATGGAVVLDYPVSGPAPAS</sequence>
<dbReference type="AlphaFoldDB" id="A0A512IEP1"/>
<organism evidence="2 3">
    <name type="scientific">Kocuria turfanensis</name>
    <dbReference type="NCBI Taxonomy" id="388357"/>
    <lineage>
        <taxon>Bacteria</taxon>
        <taxon>Bacillati</taxon>
        <taxon>Actinomycetota</taxon>
        <taxon>Actinomycetes</taxon>
        <taxon>Micrococcales</taxon>
        <taxon>Micrococcaceae</taxon>
        <taxon>Kocuria</taxon>
    </lineage>
</organism>
<dbReference type="PROSITE" id="PS51502">
    <property type="entry name" value="S_R_A_B_BARREL"/>
    <property type="match status" value="1"/>
</dbReference>
<feature type="domain" description="Stress-response A/B barrel" evidence="1">
    <location>
        <begin position="1"/>
        <end position="96"/>
    </location>
</feature>
<dbReference type="GO" id="GO:0016491">
    <property type="term" value="F:oxidoreductase activity"/>
    <property type="evidence" value="ECO:0007669"/>
    <property type="project" value="InterPro"/>
</dbReference>
<dbReference type="PANTHER" id="PTHR40260:SF2">
    <property type="entry name" value="BLR8190 PROTEIN"/>
    <property type="match status" value="1"/>
</dbReference>
<dbReference type="Pfam" id="PF07110">
    <property type="entry name" value="EthD"/>
    <property type="match status" value="1"/>
</dbReference>
<dbReference type="Proteomes" id="UP000321103">
    <property type="component" value="Unassembled WGS sequence"/>
</dbReference>
<dbReference type="EMBL" id="BJZS01000073">
    <property type="protein sequence ID" value="GEO96151.1"/>
    <property type="molecule type" value="Genomic_DNA"/>
</dbReference>
<dbReference type="InterPro" id="IPR011008">
    <property type="entry name" value="Dimeric_a/b-barrel"/>
</dbReference>
<comment type="caution">
    <text evidence="2">The sequence shown here is derived from an EMBL/GenBank/DDBJ whole genome shotgun (WGS) entry which is preliminary data.</text>
</comment>
<gene>
    <name evidence="2" type="ORF">KTU01_22740</name>
</gene>
<evidence type="ECO:0000313" key="2">
    <source>
        <dbReference type="EMBL" id="GEO96151.1"/>
    </source>
</evidence>
<dbReference type="InterPro" id="IPR009799">
    <property type="entry name" value="EthD_dom"/>
</dbReference>
<reference evidence="2 3" key="1">
    <citation type="submission" date="2019-07" db="EMBL/GenBank/DDBJ databases">
        <title>Whole genome shotgun sequence of Kocuria turfanensis NBRC 107627.</title>
        <authorList>
            <person name="Hosoyama A."/>
            <person name="Uohara A."/>
            <person name="Ohji S."/>
            <person name="Ichikawa N."/>
        </authorList>
    </citation>
    <scope>NUCLEOTIDE SEQUENCE [LARGE SCALE GENOMIC DNA]</scope>
    <source>
        <strain evidence="2 3">NBRC 107627</strain>
    </source>
</reference>
<dbReference type="InterPro" id="IPR013097">
    <property type="entry name" value="Dabb"/>
</dbReference>
<dbReference type="PANTHER" id="PTHR40260">
    <property type="entry name" value="BLR8190 PROTEIN"/>
    <property type="match status" value="1"/>
</dbReference>
<keyword evidence="3" id="KW-1185">Reference proteome</keyword>
<proteinExistence type="predicted"/>
<name>A0A512IEP1_9MICC</name>
<evidence type="ECO:0000259" key="1">
    <source>
        <dbReference type="PROSITE" id="PS51502"/>
    </source>
</evidence>
<dbReference type="NCBIfam" id="TIGR02118">
    <property type="entry name" value="EthD family reductase"/>
    <property type="match status" value="1"/>
</dbReference>
<protein>
    <submittedName>
        <fullName evidence="2">Ethyl tert-butyl ether degradation protein EthD</fullName>
    </submittedName>
</protein>
<accession>A0A512IEP1</accession>
<evidence type="ECO:0000313" key="3">
    <source>
        <dbReference type="Proteomes" id="UP000321103"/>
    </source>
</evidence>